<dbReference type="Gene3D" id="3.40.250.10">
    <property type="entry name" value="Rhodanese-like domain"/>
    <property type="match status" value="1"/>
</dbReference>
<keyword evidence="2" id="KW-0808">Transferase</keyword>
<evidence type="ECO:0000259" key="1">
    <source>
        <dbReference type="PROSITE" id="PS50206"/>
    </source>
</evidence>
<dbReference type="InterPro" id="IPR036873">
    <property type="entry name" value="Rhodanese-like_dom_sf"/>
</dbReference>
<dbReference type="Proteomes" id="UP000245431">
    <property type="component" value="Chromosome PVE_r1"/>
</dbReference>
<dbReference type="PROSITE" id="PS50206">
    <property type="entry name" value="RHODANESE_3"/>
    <property type="match status" value="1"/>
</dbReference>
<organism evidence="2 3">
    <name type="scientific">Pseudomonas veronii 1YdBTEX2</name>
    <dbReference type="NCBI Taxonomy" id="1295141"/>
    <lineage>
        <taxon>Bacteria</taxon>
        <taxon>Pseudomonadati</taxon>
        <taxon>Pseudomonadota</taxon>
        <taxon>Gammaproteobacteria</taxon>
        <taxon>Pseudomonadales</taxon>
        <taxon>Pseudomonadaceae</taxon>
        <taxon>Pseudomonas</taxon>
    </lineage>
</organism>
<accession>A0A1D3K5B4</accession>
<gene>
    <name evidence="2" type="ORF">PVE_R1G5630</name>
</gene>
<dbReference type="SUPFAM" id="SSF52821">
    <property type="entry name" value="Rhodanese/Cell cycle control phosphatase"/>
    <property type="match status" value="1"/>
</dbReference>
<dbReference type="GO" id="GO:0004792">
    <property type="term" value="F:thiosulfate-cyanide sulfurtransferase activity"/>
    <property type="evidence" value="ECO:0007669"/>
    <property type="project" value="TreeGrafter"/>
</dbReference>
<dbReference type="PANTHER" id="PTHR44086:SF10">
    <property type="entry name" value="THIOSULFATE SULFURTRANSFERASE_RHODANESE-LIKE DOMAIN-CONTAINING PROTEIN 3"/>
    <property type="match status" value="1"/>
</dbReference>
<dbReference type="Pfam" id="PF00581">
    <property type="entry name" value="Rhodanese"/>
    <property type="match status" value="1"/>
</dbReference>
<dbReference type="AlphaFoldDB" id="A0A1D3K5B4"/>
<evidence type="ECO:0000313" key="3">
    <source>
        <dbReference type="Proteomes" id="UP000245431"/>
    </source>
</evidence>
<sequence length="127" mass="13700">MIKTAHDLVVDAKARIEEVAIEDVDLAIQNADVLIDVREADEYAAGHILGAVHASRGMLEFKLSNDTALSSRDLKVVLYCKTGGRAALAAVSLLEMGYLHVTSITGGFDAWVSAQKPTVVPHLPRFE</sequence>
<dbReference type="EMBL" id="LT599583">
    <property type="protein sequence ID" value="SBW83510.1"/>
    <property type="molecule type" value="Genomic_DNA"/>
</dbReference>
<evidence type="ECO:0000313" key="2">
    <source>
        <dbReference type="EMBL" id="SBW83510.1"/>
    </source>
</evidence>
<proteinExistence type="predicted"/>
<dbReference type="PANTHER" id="PTHR44086">
    <property type="entry name" value="THIOSULFATE SULFURTRANSFERASE RDL2, MITOCHONDRIAL-RELATED"/>
    <property type="match status" value="1"/>
</dbReference>
<dbReference type="InterPro" id="IPR001763">
    <property type="entry name" value="Rhodanese-like_dom"/>
</dbReference>
<feature type="domain" description="Rhodanese" evidence="1">
    <location>
        <begin position="28"/>
        <end position="120"/>
    </location>
</feature>
<reference evidence="3" key="1">
    <citation type="submission" date="2016-07" db="EMBL/GenBank/DDBJ databases">
        <authorList>
            <person name="Florea S."/>
            <person name="Webb J.S."/>
            <person name="Jaromczyk J."/>
            <person name="Schardl C.L."/>
        </authorList>
    </citation>
    <scope>NUCLEOTIDE SEQUENCE [LARGE SCALE GENOMIC DNA]</scope>
    <source>
        <strain evidence="3">1YdBTEX2</strain>
    </source>
</reference>
<dbReference type="SMART" id="SM00450">
    <property type="entry name" value="RHOD"/>
    <property type="match status" value="1"/>
</dbReference>
<name>A0A1D3K5B4_PSEVE</name>
<protein>
    <submittedName>
        <fullName evidence="2">Sulfurtransferase</fullName>
    </submittedName>
</protein>